<proteinExistence type="predicted"/>
<evidence type="ECO:0000313" key="3">
    <source>
        <dbReference type="Proteomes" id="UP001283361"/>
    </source>
</evidence>
<keyword evidence="3" id="KW-1185">Reference proteome</keyword>
<name>A0AAE1AN92_9GAST</name>
<evidence type="ECO:0000313" key="2">
    <source>
        <dbReference type="EMBL" id="KAK3790899.1"/>
    </source>
</evidence>
<comment type="caution">
    <text evidence="2">The sequence shown here is derived from an EMBL/GenBank/DDBJ whole genome shotgun (WGS) entry which is preliminary data.</text>
</comment>
<feature type="region of interest" description="Disordered" evidence="1">
    <location>
        <begin position="49"/>
        <end position="92"/>
    </location>
</feature>
<dbReference type="EMBL" id="JAWDGP010001500">
    <property type="protein sequence ID" value="KAK3790899.1"/>
    <property type="molecule type" value="Genomic_DNA"/>
</dbReference>
<accession>A0AAE1AN92</accession>
<dbReference type="Proteomes" id="UP001283361">
    <property type="component" value="Unassembled WGS sequence"/>
</dbReference>
<dbReference type="AlphaFoldDB" id="A0AAE1AN92"/>
<organism evidence="2 3">
    <name type="scientific">Elysia crispata</name>
    <name type="common">lettuce slug</name>
    <dbReference type="NCBI Taxonomy" id="231223"/>
    <lineage>
        <taxon>Eukaryota</taxon>
        <taxon>Metazoa</taxon>
        <taxon>Spiralia</taxon>
        <taxon>Lophotrochozoa</taxon>
        <taxon>Mollusca</taxon>
        <taxon>Gastropoda</taxon>
        <taxon>Heterobranchia</taxon>
        <taxon>Euthyneura</taxon>
        <taxon>Panpulmonata</taxon>
        <taxon>Sacoglossa</taxon>
        <taxon>Placobranchoidea</taxon>
        <taxon>Plakobranchidae</taxon>
        <taxon>Elysia</taxon>
    </lineage>
</organism>
<protein>
    <submittedName>
        <fullName evidence="2">Uncharacterized protein</fullName>
    </submittedName>
</protein>
<feature type="compositionally biased region" description="Polar residues" evidence="1">
    <location>
        <begin position="49"/>
        <end position="80"/>
    </location>
</feature>
<sequence length="103" mass="11288">MARLLSLSQVELSPDLCLTLLKLRGVPGVVTGRVSLTSCVRLPWVRQTDPPQVKTQTDPLQVKTQTDPPQVKTQTVTADKTSGFDPSNHGYGDIRAEIIGQYE</sequence>
<evidence type="ECO:0000256" key="1">
    <source>
        <dbReference type="SAM" id="MobiDB-lite"/>
    </source>
</evidence>
<gene>
    <name evidence="2" type="ORF">RRG08_053223</name>
</gene>
<reference evidence="2" key="1">
    <citation type="journal article" date="2023" name="G3 (Bethesda)">
        <title>A reference genome for the long-term kleptoplast-retaining sea slug Elysia crispata morphotype clarki.</title>
        <authorList>
            <person name="Eastman K.E."/>
            <person name="Pendleton A.L."/>
            <person name="Shaikh M.A."/>
            <person name="Suttiyut T."/>
            <person name="Ogas R."/>
            <person name="Tomko P."/>
            <person name="Gavelis G."/>
            <person name="Widhalm J.R."/>
            <person name="Wisecaver J.H."/>
        </authorList>
    </citation>
    <scope>NUCLEOTIDE SEQUENCE</scope>
    <source>
        <strain evidence="2">ECLA1</strain>
    </source>
</reference>